<dbReference type="EMBL" id="BMAV01014637">
    <property type="protein sequence ID" value="GFY63168.1"/>
    <property type="molecule type" value="Genomic_DNA"/>
</dbReference>
<evidence type="ECO:0000313" key="2">
    <source>
        <dbReference type="Proteomes" id="UP000886998"/>
    </source>
</evidence>
<dbReference type="InterPro" id="IPR001806">
    <property type="entry name" value="Small_GTPase"/>
</dbReference>
<comment type="caution">
    <text evidence="1">The sequence shown here is derived from an EMBL/GenBank/DDBJ whole genome shotgun (WGS) entry which is preliminary data.</text>
</comment>
<dbReference type="InterPro" id="IPR027417">
    <property type="entry name" value="P-loop_NTPase"/>
</dbReference>
<gene>
    <name evidence="1" type="ORF">TNIN_347971</name>
</gene>
<evidence type="ECO:0000313" key="1">
    <source>
        <dbReference type="EMBL" id="GFY63168.1"/>
    </source>
</evidence>
<accession>A0A8X7CBF0</accession>
<sequence>MKRRHFKIYDGNFLHHHLMIKSLKNSVGHVGFIGIRGSGRNTLCERFGQLGGGDIQQCERKAFRSLIIDHSQESAPLASLGNRKTLLFMHVIFFSDDGVDRDYVPILQKLKGMIFMFDVTKVNSLEYARECLQDFKNRVDMKMPPYIFVGNKVDKRDDKNRHHIYYDFGRHLAHDLGARNTLNVLQKDATSVFLWLSMLYKNLLNPILENRDYNFCLFPTLNYLLFQGRINFVSFVTVLT</sequence>
<dbReference type="Pfam" id="PF00071">
    <property type="entry name" value="Ras"/>
    <property type="match status" value="1"/>
</dbReference>
<dbReference type="AlphaFoldDB" id="A0A8X7CBF0"/>
<name>A0A8X7CBF0_9ARAC</name>
<dbReference type="Gene3D" id="3.40.50.300">
    <property type="entry name" value="P-loop containing nucleotide triphosphate hydrolases"/>
    <property type="match status" value="1"/>
</dbReference>
<dbReference type="GO" id="GO:0003924">
    <property type="term" value="F:GTPase activity"/>
    <property type="evidence" value="ECO:0007669"/>
    <property type="project" value="InterPro"/>
</dbReference>
<reference evidence="1" key="1">
    <citation type="submission" date="2020-08" db="EMBL/GenBank/DDBJ databases">
        <title>Multicomponent nature underlies the extraordinary mechanical properties of spider dragline silk.</title>
        <authorList>
            <person name="Kono N."/>
            <person name="Nakamura H."/>
            <person name="Mori M."/>
            <person name="Yoshida Y."/>
            <person name="Ohtoshi R."/>
            <person name="Malay A.D."/>
            <person name="Moran D.A.P."/>
            <person name="Tomita M."/>
            <person name="Numata K."/>
            <person name="Arakawa K."/>
        </authorList>
    </citation>
    <scope>NUCLEOTIDE SEQUENCE</scope>
</reference>
<dbReference type="SUPFAM" id="SSF52540">
    <property type="entry name" value="P-loop containing nucleoside triphosphate hydrolases"/>
    <property type="match status" value="1"/>
</dbReference>
<dbReference type="Proteomes" id="UP000886998">
    <property type="component" value="Unassembled WGS sequence"/>
</dbReference>
<organism evidence="1 2">
    <name type="scientific">Trichonephila inaurata madagascariensis</name>
    <dbReference type="NCBI Taxonomy" id="2747483"/>
    <lineage>
        <taxon>Eukaryota</taxon>
        <taxon>Metazoa</taxon>
        <taxon>Ecdysozoa</taxon>
        <taxon>Arthropoda</taxon>
        <taxon>Chelicerata</taxon>
        <taxon>Arachnida</taxon>
        <taxon>Araneae</taxon>
        <taxon>Araneomorphae</taxon>
        <taxon>Entelegynae</taxon>
        <taxon>Araneoidea</taxon>
        <taxon>Nephilidae</taxon>
        <taxon>Trichonephila</taxon>
        <taxon>Trichonephila inaurata</taxon>
    </lineage>
</organism>
<proteinExistence type="predicted"/>
<dbReference type="GO" id="GO:0005525">
    <property type="term" value="F:GTP binding"/>
    <property type="evidence" value="ECO:0007669"/>
    <property type="project" value="InterPro"/>
</dbReference>
<protein>
    <submittedName>
        <fullName evidence="1">Uncharacterized protein</fullName>
    </submittedName>
</protein>
<dbReference type="OrthoDB" id="8830751at2759"/>
<keyword evidence="2" id="KW-1185">Reference proteome</keyword>